<sequence length="101" mass="11229">MPNTVPNIQKNCVKFTELSSHWSHLTAKPKQKHGRKKMVNGLYFYSALSSTRTPKPSPSASKTGDTITETDRAEARTNNPQVTGRTPTTVAQITEPVTQRF</sequence>
<proteinExistence type="predicted"/>
<feature type="compositionally biased region" description="Polar residues" evidence="1">
    <location>
        <begin position="49"/>
        <end position="67"/>
    </location>
</feature>
<gene>
    <name evidence="2" type="ORF">AMECASPLE_027705</name>
</gene>
<evidence type="ECO:0000256" key="1">
    <source>
        <dbReference type="SAM" id="MobiDB-lite"/>
    </source>
</evidence>
<accession>A0ABV0XIF1</accession>
<keyword evidence="3" id="KW-1185">Reference proteome</keyword>
<dbReference type="EMBL" id="JAHRIP010002960">
    <property type="protein sequence ID" value="MEQ2281180.1"/>
    <property type="molecule type" value="Genomic_DNA"/>
</dbReference>
<dbReference type="Proteomes" id="UP001469553">
    <property type="component" value="Unassembled WGS sequence"/>
</dbReference>
<name>A0ABV0XIF1_9TELE</name>
<reference evidence="2 3" key="1">
    <citation type="submission" date="2021-06" db="EMBL/GenBank/DDBJ databases">
        <authorList>
            <person name="Palmer J.M."/>
        </authorList>
    </citation>
    <scope>NUCLEOTIDE SEQUENCE [LARGE SCALE GENOMIC DNA]</scope>
    <source>
        <strain evidence="2 3">AS_MEX2019</strain>
        <tissue evidence="2">Muscle</tissue>
    </source>
</reference>
<feature type="compositionally biased region" description="Polar residues" evidence="1">
    <location>
        <begin position="76"/>
        <end position="101"/>
    </location>
</feature>
<protein>
    <submittedName>
        <fullName evidence="2">Uncharacterized protein</fullName>
    </submittedName>
</protein>
<feature type="region of interest" description="Disordered" evidence="1">
    <location>
        <begin position="49"/>
        <end position="101"/>
    </location>
</feature>
<evidence type="ECO:0000313" key="2">
    <source>
        <dbReference type="EMBL" id="MEQ2281180.1"/>
    </source>
</evidence>
<comment type="caution">
    <text evidence="2">The sequence shown here is derived from an EMBL/GenBank/DDBJ whole genome shotgun (WGS) entry which is preliminary data.</text>
</comment>
<evidence type="ECO:0000313" key="3">
    <source>
        <dbReference type="Proteomes" id="UP001469553"/>
    </source>
</evidence>
<organism evidence="2 3">
    <name type="scientific">Ameca splendens</name>
    <dbReference type="NCBI Taxonomy" id="208324"/>
    <lineage>
        <taxon>Eukaryota</taxon>
        <taxon>Metazoa</taxon>
        <taxon>Chordata</taxon>
        <taxon>Craniata</taxon>
        <taxon>Vertebrata</taxon>
        <taxon>Euteleostomi</taxon>
        <taxon>Actinopterygii</taxon>
        <taxon>Neopterygii</taxon>
        <taxon>Teleostei</taxon>
        <taxon>Neoteleostei</taxon>
        <taxon>Acanthomorphata</taxon>
        <taxon>Ovalentaria</taxon>
        <taxon>Atherinomorphae</taxon>
        <taxon>Cyprinodontiformes</taxon>
        <taxon>Goodeidae</taxon>
        <taxon>Ameca</taxon>
    </lineage>
</organism>